<dbReference type="SUPFAM" id="SSF159888">
    <property type="entry name" value="YdhG-like"/>
    <property type="match status" value="1"/>
</dbReference>
<dbReference type="AlphaFoldDB" id="A0A0K9YVZ2"/>
<reference evidence="3" key="1">
    <citation type="submission" date="2015-07" db="EMBL/GenBank/DDBJ databases">
        <title>Genome sequencing project for genomic taxonomy and phylogenomics of Bacillus-like bacteria.</title>
        <authorList>
            <person name="Liu B."/>
            <person name="Wang J."/>
            <person name="Zhu Y."/>
            <person name="Liu G."/>
            <person name="Chen Q."/>
            <person name="Chen Z."/>
            <person name="Lan J."/>
            <person name="Che J."/>
            <person name="Ge C."/>
            <person name="Shi H."/>
            <person name="Pan Z."/>
            <person name="Liu X."/>
        </authorList>
    </citation>
    <scope>NUCLEOTIDE SEQUENCE [LARGE SCALE GENOMIC DNA]</scope>
    <source>
        <strain evidence="3">DSM 9887</strain>
    </source>
</reference>
<organism evidence="2 3">
    <name type="scientific">Brevibacillus reuszeri</name>
    <dbReference type="NCBI Taxonomy" id="54915"/>
    <lineage>
        <taxon>Bacteria</taxon>
        <taxon>Bacillati</taxon>
        <taxon>Bacillota</taxon>
        <taxon>Bacilli</taxon>
        <taxon>Bacillales</taxon>
        <taxon>Paenibacillaceae</taxon>
        <taxon>Brevibacillus</taxon>
    </lineage>
</organism>
<name>A0A0K9YVZ2_9BACL</name>
<accession>A0A0K9YVZ2</accession>
<dbReference type="OrthoDB" id="328972at2"/>
<dbReference type="InterPro" id="IPR014922">
    <property type="entry name" value="YdhG-like"/>
</dbReference>
<evidence type="ECO:0000313" key="3">
    <source>
        <dbReference type="Proteomes" id="UP000036834"/>
    </source>
</evidence>
<evidence type="ECO:0000313" key="2">
    <source>
        <dbReference type="EMBL" id="KNB72838.1"/>
    </source>
</evidence>
<proteinExistence type="predicted"/>
<gene>
    <name evidence="2" type="ORF">ADS79_13445</name>
</gene>
<evidence type="ECO:0000259" key="1">
    <source>
        <dbReference type="Pfam" id="PF08818"/>
    </source>
</evidence>
<comment type="caution">
    <text evidence="2">The sequence shown here is derived from an EMBL/GenBank/DDBJ whole genome shotgun (WGS) entry which is preliminary data.</text>
</comment>
<dbReference type="STRING" id="54915.ADS79_13445"/>
<dbReference type="EMBL" id="LGIQ01000007">
    <property type="protein sequence ID" value="KNB72838.1"/>
    <property type="molecule type" value="Genomic_DNA"/>
</dbReference>
<feature type="domain" description="YdhG-like" evidence="1">
    <location>
        <begin position="24"/>
        <end position="127"/>
    </location>
</feature>
<dbReference type="Proteomes" id="UP000036834">
    <property type="component" value="Unassembled WGS sequence"/>
</dbReference>
<sequence length="142" mass="16393">MIQVGEIENTKVAAVFEQYPLHIQEKLFFLRKLILDTAAETDGVDSVEETLKWGEPSYVTKKGSTIRIGWKNAAPNRYALYFNCNTKLVETFREIYQDSFKFEGNRAIVFDEDDVLVVDELKQCILATLTYHTRKHLPMLGL</sequence>
<protein>
    <recommendedName>
        <fullName evidence="1">YdhG-like domain-containing protein</fullName>
    </recommendedName>
</protein>
<dbReference type="PATRIC" id="fig|54915.3.peg.1681"/>
<dbReference type="Pfam" id="PF08818">
    <property type="entry name" value="DUF1801"/>
    <property type="match status" value="1"/>
</dbReference>